<evidence type="ECO:0000313" key="3">
    <source>
        <dbReference type="Proteomes" id="UP000747110"/>
    </source>
</evidence>
<name>A0A8J4FSC3_9CHLO</name>
<feature type="region of interest" description="Disordered" evidence="1">
    <location>
        <begin position="393"/>
        <end position="446"/>
    </location>
</feature>
<evidence type="ECO:0000256" key="1">
    <source>
        <dbReference type="SAM" id="MobiDB-lite"/>
    </source>
</evidence>
<comment type="caution">
    <text evidence="2">The sequence shown here is derived from an EMBL/GenBank/DDBJ whole genome shotgun (WGS) entry which is preliminary data.</text>
</comment>
<organism evidence="2 3">
    <name type="scientific">Volvox reticuliferus</name>
    <dbReference type="NCBI Taxonomy" id="1737510"/>
    <lineage>
        <taxon>Eukaryota</taxon>
        <taxon>Viridiplantae</taxon>
        <taxon>Chlorophyta</taxon>
        <taxon>core chlorophytes</taxon>
        <taxon>Chlorophyceae</taxon>
        <taxon>CS clade</taxon>
        <taxon>Chlamydomonadales</taxon>
        <taxon>Volvocaceae</taxon>
        <taxon>Volvox</taxon>
    </lineage>
</organism>
<dbReference type="Proteomes" id="UP000747110">
    <property type="component" value="Unassembled WGS sequence"/>
</dbReference>
<reference evidence="2" key="1">
    <citation type="journal article" date="2021" name="Proc. Natl. Acad. Sci. U.S.A.">
        <title>Three genomes in the algal genus Volvox reveal the fate of a haploid sex-determining region after a transition to homothallism.</title>
        <authorList>
            <person name="Yamamoto K."/>
            <person name="Hamaji T."/>
            <person name="Kawai-Toyooka H."/>
            <person name="Matsuzaki R."/>
            <person name="Takahashi F."/>
            <person name="Nishimura Y."/>
            <person name="Kawachi M."/>
            <person name="Noguchi H."/>
            <person name="Minakuchi Y."/>
            <person name="Umen J.G."/>
            <person name="Toyoda A."/>
            <person name="Nozaki H."/>
        </authorList>
    </citation>
    <scope>NUCLEOTIDE SEQUENCE</scope>
    <source>
        <strain evidence="2">NIES-3786</strain>
    </source>
</reference>
<accession>A0A8J4FSC3</accession>
<feature type="compositionally biased region" description="Polar residues" evidence="1">
    <location>
        <begin position="315"/>
        <end position="328"/>
    </location>
</feature>
<dbReference type="OrthoDB" id="553229at2759"/>
<keyword evidence="3" id="KW-1185">Reference proteome</keyword>
<feature type="region of interest" description="Disordered" evidence="1">
    <location>
        <begin position="134"/>
        <end position="363"/>
    </location>
</feature>
<protein>
    <submittedName>
        <fullName evidence="2">Uncharacterized protein</fullName>
    </submittedName>
</protein>
<feature type="compositionally biased region" description="Pro residues" evidence="1">
    <location>
        <begin position="204"/>
        <end position="222"/>
    </location>
</feature>
<feature type="non-terminal residue" evidence="2">
    <location>
        <position position="446"/>
    </location>
</feature>
<sequence>EGEREEEDSELQSAFLASCITLARTSLDIQSPSSAAYGTRGFTYPSSSPYSDRAYDVADEREVMVETLDAYGGPVPDKWLPVRGGAAGRAAERSGGATQMTHGSLMGVRMGSPMPSPMRARPTARRLVTACSAPLNPSLQRPYPPPPPPCRPHRGLVTNQPQADGTKQKQHQQEQQYRQQQARAGPIGPFTRDGLSVVPGWPNGRPPPLPPPPSSPPAPPSAWRPGSQAGREAGGGGGVERPQRKQQHYQEQQYQPPVLQPPQPPLPYSRQEQRNARRPLCSRSQAGSHPETCWLPQNVVNPEDEGSSRGIEPVRQSSLSYRHGSQTVRRADDPEPVLVGQLDSSTHGLHQRHQQYQQQEPQHYQHKALRACLDAAAGSSSGVSTAWLEQQRQLAVEEAGSSRDAGGGGGTTVRTRSRSRHGHRPERGLELEASRSAVDAWLDQQR</sequence>
<evidence type="ECO:0000313" key="2">
    <source>
        <dbReference type="EMBL" id="GIL85071.1"/>
    </source>
</evidence>
<gene>
    <name evidence="2" type="ORF">Vretifemale_13692</name>
</gene>
<proteinExistence type="predicted"/>
<dbReference type="AlphaFoldDB" id="A0A8J4FSC3"/>
<feature type="compositionally biased region" description="Basic residues" evidence="1">
    <location>
        <begin position="415"/>
        <end position="424"/>
    </location>
</feature>
<feature type="compositionally biased region" description="Pro residues" evidence="1">
    <location>
        <begin position="258"/>
        <end position="267"/>
    </location>
</feature>
<dbReference type="EMBL" id="BNCP01000031">
    <property type="protein sequence ID" value="GIL85071.1"/>
    <property type="molecule type" value="Genomic_DNA"/>
</dbReference>